<dbReference type="PROSITE" id="PS50096">
    <property type="entry name" value="IQ"/>
    <property type="match status" value="10"/>
</dbReference>
<sequence length="703" mass="77765">QMAAIKSGSTEVDQMAAIKSGSTEDDQMAAIKSVSTELDQMATIKSGSTEEDQMTEGEAIPASTINSSSNLEDTRAVSAVIVSPKSVPVEEGNKTEENSVPSVEENEITKDDKLQEAATAIQANFRGYQTRKQLKIDGLNLETSTEKVDLNETVKSGEASREEALAKEVMQEVININAKDNQGNANQNSLDNNLENAATTIQATFRGFQVRKNIKNEENQMTDKNDVPAKEEDSDKLNTAATTIQANFRGFQTRQNLKSAIESDEQILQMKEGNEESLPNGEEIKKEVLNSSQFKGDDNLNSAATTIQATFRGFKARKNLKDEADEDVLVVDDEIQENENQIDGVEKNVLNIDDIKNSANVSNDSEKMISAATTIQATFRGFQTRQTLKNEEPSEDPVRDSNDLQDQLNTAATKIQANFRGFQTRQNLKNEEPSEDPVRDSNDLQDELNTAATKIQANFRGFQTRKQLKDETENTTEVDCNEEKEGHLSSAATTIQAAFRGFQARQDLKRDLEVEESLATLDEVIKAESADLVSYNSEDQDKGKAEEPITELVDDKLNEAATKIQATFRGFQARQNINSKEDDKEETIDRKTVLTPELLDTAKEEVDEICKKAVETTESILATKQDVGKIISNNIKKESECINNNISSTFNGLGDQKSIIPEEDRLVSAATTIQATFRGFQARQNLNKMADAEEQPDVSSTLF</sequence>
<dbReference type="PANTHER" id="PTHR15673:SF2">
    <property type="entry name" value="IQ CALMODULIN-BINDING MOTIF-CONTAINING PROTEIN 1"/>
    <property type="match status" value="1"/>
</dbReference>
<accession>A0A1B6ED05</accession>
<dbReference type="EMBL" id="GEDC01001470">
    <property type="protein sequence ID" value="JAS35828.1"/>
    <property type="molecule type" value="Transcribed_RNA"/>
</dbReference>
<name>A0A1B6ED05_9HEMI</name>
<dbReference type="AlphaFoldDB" id="A0A1B6ED05"/>
<dbReference type="SMART" id="SM00015">
    <property type="entry name" value="IQ"/>
    <property type="match status" value="10"/>
</dbReference>
<dbReference type="GO" id="GO:0005516">
    <property type="term" value="F:calmodulin binding"/>
    <property type="evidence" value="ECO:0007669"/>
    <property type="project" value="InterPro"/>
</dbReference>
<dbReference type="InterPro" id="IPR000048">
    <property type="entry name" value="IQ_motif_EF-hand-BS"/>
</dbReference>
<dbReference type="FunFam" id="1.20.5.190:FF:000055">
    <property type="entry name" value="Putative microtubule-associated protein futsch"/>
    <property type="match status" value="1"/>
</dbReference>
<dbReference type="Gene3D" id="1.20.5.190">
    <property type="match status" value="5"/>
</dbReference>
<gene>
    <name evidence="2" type="ORF">g.12614</name>
</gene>
<organism evidence="2">
    <name type="scientific">Clastoptera arizonana</name>
    <name type="common">Arizona spittle bug</name>
    <dbReference type="NCBI Taxonomy" id="38151"/>
    <lineage>
        <taxon>Eukaryota</taxon>
        <taxon>Metazoa</taxon>
        <taxon>Ecdysozoa</taxon>
        <taxon>Arthropoda</taxon>
        <taxon>Hexapoda</taxon>
        <taxon>Insecta</taxon>
        <taxon>Pterygota</taxon>
        <taxon>Neoptera</taxon>
        <taxon>Paraneoptera</taxon>
        <taxon>Hemiptera</taxon>
        <taxon>Auchenorrhyncha</taxon>
        <taxon>Cercopoidea</taxon>
        <taxon>Clastopteridae</taxon>
        <taxon>Clastoptera</taxon>
    </lineage>
</organism>
<dbReference type="GO" id="GO:0005929">
    <property type="term" value="C:cilium"/>
    <property type="evidence" value="ECO:0007669"/>
    <property type="project" value="TreeGrafter"/>
</dbReference>
<feature type="non-terminal residue" evidence="2">
    <location>
        <position position="1"/>
    </location>
</feature>
<evidence type="ECO:0000313" key="2">
    <source>
        <dbReference type="EMBL" id="JAS35828.1"/>
    </source>
</evidence>
<evidence type="ECO:0000256" key="1">
    <source>
        <dbReference type="SAM" id="MobiDB-lite"/>
    </source>
</evidence>
<dbReference type="InterPro" id="IPR028765">
    <property type="entry name" value="IQCB1"/>
</dbReference>
<dbReference type="PANTHER" id="PTHR15673">
    <property type="entry name" value="IQ CALMODULIN-BINDING MOTIF CONTAINING PROTEIN 1"/>
    <property type="match status" value="1"/>
</dbReference>
<protein>
    <submittedName>
        <fullName evidence="2">Uncharacterized protein</fullName>
    </submittedName>
</protein>
<dbReference type="CDD" id="cd23767">
    <property type="entry name" value="IQCD"/>
    <property type="match status" value="10"/>
</dbReference>
<dbReference type="GO" id="GO:0060271">
    <property type="term" value="P:cilium assembly"/>
    <property type="evidence" value="ECO:0007669"/>
    <property type="project" value="InterPro"/>
</dbReference>
<dbReference type="Pfam" id="PF00612">
    <property type="entry name" value="IQ"/>
    <property type="match status" value="10"/>
</dbReference>
<proteinExistence type="predicted"/>
<reference evidence="2" key="1">
    <citation type="submission" date="2015-12" db="EMBL/GenBank/DDBJ databases">
        <title>De novo transcriptome assembly of four potential Pierce s Disease insect vectors from Arizona vineyards.</title>
        <authorList>
            <person name="Tassone E.E."/>
        </authorList>
    </citation>
    <scope>NUCLEOTIDE SEQUENCE</scope>
</reference>
<feature type="region of interest" description="Disordered" evidence="1">
    <location>
        <begin position="45"/>
        <end position="72"/>
    </location>
</feature>